<sequence>MPNFWPPSDPINSCKAVAVFVAGWEWSNDVHMNMRKPTRWGVEVSKRSGIVSRHFGNARPHTSLATRQKLRELGWKRTAKVFEQNGTYIL</sequence>
<reference evidence="1" key="1">
    <citation type="submission" date="2021-02" db="EMBL/GenBank/DDBJ databases">
        <authorList>
            <person name="Steward A R."/>
        </authorList>
    </citation>
    <scope>NUCLEOTIDE SEQUENCE</scope>
</reference>
<gene>
    <name evidence="1" type="ORF">PMACD_LOCUS15271</name>
</gene>
<comment type="caution">
    <text evidence="1">The sequence shown here is derived from an EMBL/GenBank/DDBJ whole genome shotgun (WGS) entry which is preliminary data.</text>
</comment>
<dbReference type="OrthoDB" id="616263at2759"/>
<keyword evidence="2" id="KW-1185">Reference proteome</keyword>
<dbReference type="AlphaFoldDB" id="A0A821XPT2"/>
<evidence type="ECO:0000313" key="1">
    <source>
        <dbReference type="EMBL" id="CAF4946970.1"/>
    </source>
</evidence>
<dbReference type="Proteomes" id="UP000663880">
    <property type="component" value="Unassembled WGS sequence"/>
</dbReference>
<organism evidence="1 2">
    <name type="scientific">Pieris macdunnoughi</name>
    <dbReference type="NCBI Taxonomy" id="345717"/>
    <lineage>
        <taxon>Eukaryota</taxon>
        <taxon>Metazoa</taxon>
        <taxon>Ecdysozoa</taxon>
        <taxon>Arthropoda</taxon>
        <taxon>Hexapoda</taxon>
        <taxon>Insecta</taxon>
        <taxon>Pterygota</taxon>
        <taxon>Neoptera</taxon>
        <taxon>Endopterygota</taxon>
        <taxon>Lepidoptera</taxon>
        <taxon>Glossata</taxon>
        <taxon>Ditrysia</taxon>
        <taxon>Papilionoidea</taxon>
        <taxon>Pieridae</taxon>
        <taxon>Pierinae</taxon>
        <taxon>Pieris</taxon>
    </lineage>
</organism>
<proteinExistence type="predicted"/>
<name>A0A821XPT2_9NEOP</name>
<accession>A0A821XPT2</accession>
<protein>
    <submittedName>
        <fullName evidence="1">Uncharacterized protein</fullName>
    </submittedName>
</protein>
<dbReference type="EMBL" id="CAJOBZ010000070">
    <property type="protein sequence ID" value="CAF4946970.1"/>
    <property type="molecule type" value="Genomic_DNA"/>
</dbReference>
<evidence type="ECO:0000313" key="2">
    <source>
        <dbReference type="Proteomes" id="UP000663880"/>
    </source>
</evidence>